<gene>
    <name evidence="9" type="ORF">GE061_015559</name>
</gene>
<reference evidence="9" key="1">
    <citation type="journal article" date="2021" name="Mol. Ecol. Resour.">
        <title>Apolygus lucorum genome provides insights into omnivorousness and mesophyll feeding.</title>
        <authorList>
            <person name="Liu Y."/>
            <person name="Liu H."/>
            <person name="Wang H."/>
            <person name="Huang T."/>
            <person name="Liu B."/>
            <person name="Yang B."/>
            <person name="Yin L."/>
            <person name="Li B."/>
            <person name="Zhang Y."/>
            <person name="Zhang S."/>
            <person name="Jiang F."/>
            <person name="Zhang X."/>
            <person name="Ren Y."/>
            <person name="Wang B."/>
            <person name="Wang S."/>
            <person name="Lu Y."/>
            <person name="Wu K."/>
            <person name="Fan W."/>
            <person name="Wang G."/>
        </authorList>
    </citation>
    <scope>NUCLEOTIDE SEQUENCE</scope>
    <source>
        <strain evidence="9">12Hb</strain>
    </source>
</reference>
<keyword evidence="4" id="KW-0805">Transcription regulation</keyword>
<sequence>MSKTSQKKVKAPNFSLQEEELLIMLVERKKGILECHKSDMVGAKDKKRAWEEVEAEFNANASTQARTSNSLREKYNNLKKKLRRDLTDEKRLIKGTGGGPLTQIIELQDSELKLLELMGKEKALEATAPAANPSDMPEAPAADPSHQPEATASPAPVEADSEPNIQKDAPMLSDAWKKHFNYNNITSIAPTSNSAQPTVQKIVGCITTTEWIQIQEAKRKAKEQKEKEKEERKLAREQKAKDKQLKKRSVVQLKRLWENVKARRKAQLSAEKRERFKTGGGPSAQIADEDAELDSLGVDVEIVDAIDSDTGRLAPRSVEVVGMDEIQENIVMSHKKIFTEPEEFSRVLQELEEEEFFGGDGSDEESDHVEEEEFVPTEDEADDVTLEPEPSSPRDISMEEVEVPALSSSGNISMQEVSVPSPENSEIPPKVPRKLNVLLGKNGYAWHKEPPSAKGRPSKRNIVSGRLVANRMPRTYVRKTAPPSYTVDDVTHAVHDILNGNLTYLAAAEQYSVPKTVLFNRIKGRKTNIDKLGAGRPTDLPKEVEETLVQCLIARAKMGYPCDKKEVKELVQEYIKATGMSTRFVDGKPGEDWYQSFMGRNPKISLKKPEHLQKARKQARDHECDDFNTVGVLDLSMKKQDDELNEASGSSGTKTIDLTDIFSKSITRNTAASTSCVSPIKKGGTRLKHHTYGEVLTSEDVLKRLEEAESKKSTKRGTTKKAKEPVKKIRVPGNRHKTQKTNSSETEGEEETEEIINYEDESDDDLDAFLGASVV</sequence>
<feature type="region of interest" description="Disordered" evidence="7">
    <location>
        <begin position="357"/>
        <end position="397"/>
    </location>
</feature>
<feature type="compositionally biased region" description="Basic residues" evidence="7">
    <location>
        <begin position="728"/>
        <end position="739"/>
    </location>
</feature>
<dbReference type="OrthoDB" id="6626591at2759"/>
<evidence type="ECO:0000256" key="3">
    <source>
        <dbReference type="ARBA" id="ARBA00016807"/>
    </source>
</evidence>
<dbReference type="Gene3D" id="1.10.10.60">
    <property type="entry name" value="Homeodomain-like"/>
    <property type="match status" value="1"/>
</dbReference>
<feature type="region of interest" description="Disordered" evidence="7">
    <location>
        <begin position="269"/>
        <end position="289"/>
    </location>
</feature>
<evidence type="ECO:0000256" key="4">
    <source>
        <dbReference type="ARBA" id="ARBA00023015"/>
    </source>
</evidence>
<dbReference type="SUPFAM" id="SSF46689">
    <property type="entry name" value="Homeodomain-like"/>
    <property type="match status" value="1"/>
</dbReference>
<feature type="compositionally biased region" description="Acidic residues" evidence="7">
    <location>
        <begin position="357"/>
        <end position="386"/>
    </location>
</feature>
<comment type="subcellular location">
    <subcellularLocation>
        <location evidence="1">Nucleus</location>
    </subcellularLocation>
</comment>
<comment type="function">
    <text evidence="6">Involved in transvection phenomena (= synapsis-dependent gene expression), where the synaptic pairing of chromosomes carrying genes with which zeste interacts influences the expression of these genes. Zeste binds to DNA and stimulates transcription from a nearby promoter.</text>
</comment>
<evidence type="ECO:0000256" key="7">
    <source>
        <dbReference type="SAM" id="MobiDB-lite"/>
    </source>
</evidence>
<comment type="caution">
    <text evidence="9">The sequence shown here is derived from an EMBL/GenBank/DDBJ whole genome shotgun (WGS) entry which is preliminary data.</text>
</comment>
<proteinExistence type="predicted"/>
<dbReference type="GO" id="GO:0005634">
    <property type="term" value="C:nucleus"/>
    <property type="evidence" value="ECO:0007669"/>
    <property type="project" value="UniProtKB-SubCell"/>
</dbReference>
<comment type="subunit">
    <text evidence="2">Self-associates forming complexes of several hundred monomers.</text>
</comment>
<dbReference type="AlphaFoldDB" id="A0A8S9XNJ9"/>
<evidence type="ECO:0000256" key="2">
    <source>
        <dbReference type="ARBA" id="ARBA00011764"/>
    </source>
</evidence>
<feature type="region of interest" description="Disordered" evidence="7">
    <location>
        <begin position="126"/>
        <end position="165"/>
    </location>
</feature>
<dbReference type="PANTHER" id="PTHR23098:SF16">
    <property type="entry name" value="REGULATORY PROTEIN ZESTE"/>
    <property type="match status" value="1"/>
</dbReference>
<feature type="compositionally biased region" description="Acidic residues" evidence="7">
    <location>
        <begin position="746"/>
        <end position="767"/>
    </location>
</feature>
<accession>A0A8S9XNJ9</accession>
<feature type="region of interest" description="Disordered" evidence="7">
    <location>
        <begin position="223"/>
        <end position="243"/>
    </location>
</feature>
<name>A0A8S9XNJ9_APOLU</name>
<dbReference type="InterPro" id="IPR001005">
    <property type="entry name" value="SANT/Myb"/>
</dbReference>
<protein>
    <recommendedName>
        <fullName evidence="3">Regulatory protein zeste</fullName>
    </recommendedName>
</protein>
<feature type="domain" description="Myb-like" evidence="8">
    <location>
        <begin position="10"/>
        <end position="81"/>
    </location>
</feature>
<evidence type="ECO:0000259" key="8">
    <source>
        <dbReference type="SMART" id="SM00717"/>
    </source>
</evidence>
<evidence type="ECO:0000256" key="5">
    <source>
        <dbReference type="ARBA" id="ARBA00023163"/>
    </source>
</evidence>
<feature type="region of interest" description="Disordered" evidence="7">
    <location>
        <begin position="707"/>
        <end position="775"/>
    </location>
</feature>
<dbReference type="InterPro" id="IPR028002">
    <property type="entry name" value="Myb_DNA-bind_5"/>
</dbReference>
<evidence type="ECO:0000256" key="1">
    <source>
        <dbReference type="ARBA" id="ARBA00004123"/>
    </source>
</evidence>
<organism evidence="9 10">
    <name type="scientific">Apolygus lucorum</name>
    <name type="common">Small green plant bug</name>
    <name type="synonym">Lygocoris lucorum</name>
    <dbReference type="NCBI Taxonomy" id="248454"/>
    <lineage>
        <taxon>Eukaryota</taxon>
        <taxon>Metazoa</taxon>
        <taxon>Ecdysozoa</taxon>
        <taxon>Arthropoda</taxon>
        <taxon>Hexapoda</taxon>
        <taxon>Insecta</taxon>
        <taxon>Pterygota</taxon>
        <taxon>Neoptera</taxon>
        <taxon>Paraneoptera</taxon>
        <taxon>Hemiptera</taxon>
        <taxon>Heteroptera</taxon>
        <taxon>Panheteroptera</taxon>
        <taxon>Cimicomorpha</taxon>
        <taxon>Miridae</taxon>
        <taxon>Mirini</taxon>
        <taxon>Apolygus</taxon>
    </lineage>
</organism>
<keyword evidence="10" id="KW-1185">Reference proteome</keyword>
<keyword evidence="5" id="KW-0804">Transcription</keyword>
<evidence type="ECO:0000256" key="6">
    <source>
        <dbReference type="ARBA" id="ARBA00025466"/>
    </source>
</evidence>
<evidence type="ECO:0000313" key="9">
    <source>
        <dbReference type="EMBL" id="KAF6209808.1"/>
    </source>
</evidence>
<dbReference type="PANTHER" id="PTHR23098">
    <property type="entry name" value="AGAP001331-PA-RELATED"/>
    <property type="match status" value="1"/>
</dbReference>
<dbReference type="EMBL" id="WIXP02000006">
    <property type="protein sequence ID" value="KAF6209808.1"/>
    <property type="molecule type" value="Genomic_DNA"/>
</dbReference>
<dbReference type="InterPro" id="IPR009057">
    <property type="entry name" value="Homeodomain-like_sf"/>
</dbReference>
<dbReference type="SMART" id="SM00717">
    <property type="entry name" value="SANT"/>
    <property type="match status" value="1"/>
</dbReference>
<evidence type="ECO:0000313" key="10">
    <source>
        <dbReference type="Proteomes" id="UP000466442"/>
    </source>
</evidence>
<dbReference type="Pfam" id="PF13873">
    <property type="entry name" value="Myb_DNA-bind_5"/>
    <property type="match status" value="1"/>
</dbReference>
<dbReference type="Proteomes" id="UP000466442">
    <property type="component" value="Unassembled WGS sequence"/>
</dbReference>